<dbReference type="SMART" id="SM00647">
    <property type="entry name" value="IBR"/>
    <property type="match status" value="2"/>
</dbReference>
<dbReference type="InterPro" id="IPR015940">
    <property type="entry name" value="UBA"/>
</dbReference>
<dbReference type="EC" id="2.3.2.31" evidence="2"/>
<keyword evidence="8" id="KW-0862">Zinc</keyword>
<proteinExistence type="predicted"/>
<dbReference type="Pfam" id="PF19422">
    <property type="entry name" value="Ariadne"/>
    <property type="match status" value="1"/>
</dbReference>
<evidence type="ECO:0000256" key="8">
    <source>
        <dbReference type="ARBA" id="ARBA00022833"/>
    </source>
</evidence>
<keyword evidence="7" id="KW-0833">Ubl conjugation pathway</keyword>
<dbReference type="Gene3D" id="1.10.8.10">
    <property type="entry name" value="DNA helicase RuvA subunit, C-terminal domain"/>
    <property type="match status" value="1"/>
</dbReference>
<evidence type="ECO:0000256" key="7">
    <source>
        <dbReference type="ARBA" id="ARBA00022786"/>
    </source>
</evidence>
<keyword evidence="5" id="KW-0677">Repeat</keyword>
<dbReference type="PROSITE" id="PS50030">
    <property type="entry name" value="UBA"/>
    <property type="match status" value="1"/>
</dbReference>
<dbReference type="InterPro" id="IPR045840">
    <property type="entry name" value="Ariadne"/>
</dbReference>
<sequence length="570" mass="65284">MTEPFVNQFFVQQLVSMGFEKNSAEFALEATGNLSVDSALELLISSIGTSNLGTGGGSQNNTQNNNNTNMVNKNENQTKDVPDFTSETSSDNEEKSKNSRTGTNTEESSNNDSWSKSGESDSWESSEANSEKNSEQENSGISLESSESENQIENDPGFDLFDKEDIVSSKTQAMDEDSIIREQANEIDQISSVLNISTTATGALLRYFCWNKDKLMENMMTNPKKTLQNARIRSVEPENENCWKSHLQSQIKLGKVGSINCPSYKCRELVQEDLVKKLVPKQEFKKYLYFIATTFVDGNPNLNWCPNKNCGKVVTSDMVTRGTNVRCSCGHRFCFKCGEESHSPSTCDEVKSWKEKANDDSETRNWILSFTKACPKCKIAIEKNQGCNHMTCKRCRHEFCWICMGNWKDHGGSFYSCNKYKPKTDNNKKKSKAALEKYFHYMSRFENHEKSLKFETELRRRVAKKMYKMQDKENMNYVDVSFMEEAVDQLCECRLILKWTYVFAFYLKKKKSKELFEFVQMGLESTTEKLSNILERPFNRIDKMEAVNTTRIAKLKLEHLFDTVESGLPD</sequence>
<dbReference type="InterPro" id="IPR048962">
    <property type="entry name" value="ARIH1-like_UBL"/>
</dbReference>
<dbReference type="PROSITE" id="PS00518">
    <property type="entry name" value="ZF_RING_1"/>
    <property type="match status" value="1"/>
</dbReference>
<feature type="compositionally biased region" description="Low complexity" evidence="9">
    <location>
        <begin position="59"/>
        <end position="75"/>
    </location>
</feature>
<evidence type="ECO:0000256" key="3">
    <source>
        <dbReference type="ARBA" id="ARBA00022679"/>
    </source>
</evidence>
<dbReference type="CDD" id="cd20360">
    <property type="entry name" value="Rcat_RBR_TRIAD1"/>
    <property type="match status" value="1"/>
</dbReference>
<dbReference type="PANTHER" id="PTHR11685">
    <property type="entry name" value="RBR FAMILY RING FINGER AND IBR DOMAIN-CONTAINING"/>
    <property type="match status" value="1"/>
</dbReference>
<dbReference type="AlphaFoldDB" id="A0AAV7ZL87"/>
<dbReference type="PROSITE" id="PS51873">
    <property type="entry name" value="TRIAD"/>
    <property type="match status" value="1"/>
</dbReference>
<evidence type="ECO:0000313" key="13">
    <source>
        <dbReference type="Proteomes" id="UP001146793"/>
    </source>
</evidence>
<dbReference type="Pfam" id="PF22191">
    <property type="entry name" value="IBR_1"/>
    <property type="match status" value="1"/>
</dbReference>
<evidence type="ECO:0000259" key="11">
    <source>
        <dbReference type="PROSITE" id="PS51873"/>
    </source>
</evidence>
<dbReference type="EMBL" id="JANTQA010000030">
    <property type="protein sequence ID" value="KAJ3440755.1"/>
    <property type="molecule type" value="Genomic_DNA"/>
</dbReference>
<protein>
    <recommendedName>
        <fullName evidence="2">RBR-type E3 ubiquitin transferase</fullName>
        <ecNumber evidence="2">2.3.2.31</ecNumber>
    </recommendedName>
</protein>
<dbReference type="FunFam" id="1.20.120.1750:FF:000002">
    <property type="entry name" value="RBR-type E3 ubiquitin transferase"/>
    <property type="match status" value="1"/>
</dbReference>
<evidence type="ECO:0000256" key="5">
    <source>
        <dbReference type="ARBA" id="ARBA00022737"/>
    </source>
</evidence>
<dbReference type="Pfam" id="PF01485">
    <property type="entry name" value="IBR"/>
    <property type="match status" value="1"/>
</dbReference>
<feature type="domain" description="UBA" evidence="10">
    <location>
        <begin position="1"/>
        <end position="46"/>
    </location>
</feature>
<feature type="region of interest" description="Disordered" evidence="9">
    <location>
        <begin position="51"/>
        <end position="160"/>
    </location>
</feature>
<dbReference type="Pfam" id="PF21235">
    <property type="entry name" value="UBA_ARI1"/>
    <property type="match status" value="1"/>
</dbReference>
<dbReference type="SUPFAM" id="SSF57850">
    <property type="entry name" value="RING/U-box"/>
    <property type="match status" value="3"/>
</dbReference>
<evidence type="ECO:0000256" key="4">
    <source>
        <dbReference type="ARBA" id="ARBA00022723"/>
    </source>
</evidence>
<feature type="compositionally biased region" description="Polar residues" evidence="9">
    <location>
        <begin position="99"/>
        <end position="111"/>
    </location>
</feature>
<keyword evidence="3" id="KW-0808">Transferase</keyword>
<feature type="domain" description="RING-type" evidence="11">
    <location>
        <begin position="211"/>
        <end position="421"/>
    </location>
</feature>
<dbReference type="InterPro" id="IPR044066">
    <property type="entry name" value="TRIAD_supradom"/>
</dbReference>
<dbReference type="Proteomes" id="UP001146793">
    <property type="component" value="Unassembled WGS sequence"/>
</dbReference>
<keyword evidence="4" id="KW-0479">Metal-binding</keyword>
<comment type="caution">
    <text evidence="12">The sequence shown here is derived from an EMBL/GenBank/DDBJ whole genome shotgun (WGS) entry which is preliminary data.</text>
</comment>
<dbReference type="Gene3D" id="3.30.40.10">
    <property type="entry name" value="Zinc/RING finger domain, C3HC4 (zinc finger)"/>
    <property type="match status" value="1"/>
</dbReference>
<name>A0AAV7ZL87_9EUKA</name>
<dbReference type="GO" id="GO:0061630">
    <property type="term" value="F:ubiquitin protein ligase activity"/>
    <property type="evidence" value="ECO:0007669"/>
    <property type="project" value="UniProtKB-EC"/>
</dbReference>
<dbReference type="InterPro" id="IPR017907">
    <property type="entry name" value="Znf_RING_CS"/>
</dbReference>
<evidence type="ECO:0000259" key="10">
    <source>
        <dbReference type="PROSITE" id="PS50030"/>
    </source>
</evidence>
<evidence type="ECO:0000256" key="2">
    <source>
        <dbReference type="ARBA" id="ARBA00012251"/>
    </source>
</evidence>
<dbReference type="InterPro" id="IPR009060">
    <property type="entry name" value="UBA-like_sf"/>
</dbReference>
<dbReference type="GO" id="GO:0016567">
    <property type="term" value="P:protein ubiquitination"/>
    <property type="evidence" value="ECO:0007669"/>
    <property type="project" value="InterPro"/>
</dbReference>
<dbReference type="Gene3D" id="1.20.120.1750">
    <property type="match status" value="1"/>
</dbReference>
<keyword evidence="6" id="KW-0863">Zinc-finger</keyword>
<evidence type="ECO:0000256" key="1">
    <source>
        <dbReference type="ARBA" id="ARBA00001798"/>
    </source>
</evidence>
<evidence type="ECO:0000256" key="6">
    <source>
        <dbReference type="ARBA" id="ARBA00022771"/>
    </source>
</evidence>
<reference evidence="12" key="1">
    <citation type="submission" date="2022-08" db="EMBL/GenBank/DDBJ databases">
        <title>Novel sulphate-reducing endosymbionts in the free-living metamonad Anaeramoeba.</title>
        <authorList>
            <person name="Jerlstrom-Hultqvist J."/>
            <person name="Cepicka I."/>
            <person name="Gallot-Lavallee L."/>
            <person name="Salas-Leiva D."/>
            <person name="Curtis B.A."/>
            <person name="Zahonova K."/>
            <person name="Pipaliya S."/>
            <person name="Dacks J."/>
            <person name="Roger A.J."/>
        </authorList>
    </citation>
    <scope>NUCLEOTIDE SEQUENCE</scope>
    <source>
        <strain evidence="12">Busselton2</strain>
    </source>
</reference>
<dbReference type="InterPro" id="IPR047556">
    <property type="entry name" value="Rcat_RBR_TRIAD1"/>
</dbReference>
<dbReference type="GO" id="GO:0008270">
    <property type="term" value="F:zinc ion binding"/>
    <property type="evidence" value="ECO:0007669"/>
    <property type="project" value="UniProtKB-KW"/>
</dbReference>
<dbReference type="SUPFAM" id="SSF46934">
    <property type="entry name" value="UBA-like"/>
    <property type="match status" value="1"/>
</dbReference>
<dbReference type="InterPro" id="IPR031127">
    <property type="entry name" value="E3_UB_ligase_RBR"/>
</dbReference>
<dbReference type="InterPro" id="IPR013083">
    <property type="entry name" value="Znf_RING/FYVE/PHD"/>
</dbReference>
<dbReference type="Pfam" id="PF22562">
    <property type="entry name" value="UBA_7"/>
    <property type="match status" value="1"/>
</dbReference>
<gene>
    <name evidence="12" type="ORF">M0812_14426</name>
</gene>
<evidence type="ECO:0000256" key="9">
    <source>
        <dbReference type="SAM" id="MobiDB-lite"/>
    </source>
</evidence>
<dbReference type="InterPro" id="IPR002867">
    <property type="entry name" value="IBR_dom"/>
</dbReference>
<organism evidence="12 13">
    <name type="scientific">Anaeramoeba flamelloides</name>
    <dbReference type="NCBI Taxonomy" id="1746091"/>
    <lineage>
        <taxon>Eukaryota</taxon>
        <taxon>Metamonada</taxon>
        <taxon>Anaeramoebidae</taxon>
        <taxon>Anaeramoeba</taxon>
    </lineage>
</organism>
<accession>A0AAV7ZL87</accession>
<evidence type="ECO:0000313" key="12">
    <source>
        <dbReference type="EMBL" id="KAJ3440755.1"/>
    </source>
</evidence>
<comment type="catalytic activity">
    <reaction evidence="1">
        <text>[E2 ubiquitin-conjugating enzyme]-S-ubiquitinyl-L-cysteine + [acceptor protein]-L-lysine = [E2 ubiquitin-conjugating enzyme]-L-cysteine + [acceptor protein]-N(6)-ubiquitinyl-L-lysine.</text>
        <dbReference type="EC" id="2.3.2.31"/>
    </reaction>
</comment>